<sequence length="95" mass="11167">MPAGAPAYFNGPYVRRALRLVRKLVVFRMVVEIVTRWRRRQLAVHYPQVVFSDTSRGQHRAITPPRAPLRRRRSLEWAFKLTTIPEHRPIAHCPS</sequence>
<dbReference type="EMBL" id="JAGTXO010000004">
    <property type="protein sequence ID" value="KAG8468472.1"/>
    <property type="molecule type" value="Genomic_DNA"/>
</dbReference>
<protein>
    <submittedName>
        <fullName evidence="1">Uncharacterized protein</fullName>
    </submittedName>
</protein>
<comment type="caution">
    <text evidence="1">The sequence shown here is derived from an EMBL/GenBank/DDBJ whole genome shotgun (WGS) entry which is preliminary data.</text>
</comment>
<proteinExistence type="predicted"/>
<dbReference type="AlphaFoldDB" id="A0A8J6CB91"/>
<accession>A0A8J6CB91</accession>
<dbReference type="Proteomes" id="UP000751190">
    <property type="component" value="Unassembled WGS sequence"/>
</dbReference>
<gene>
    <name evidence="1" type="ORF">KFE25_013555</name>
</gene>
<evidence type="ECO:0000313" key="1">
    <source>
        <dbReference type="EMBL" id="KAG8468472.1"/>
    </source>
</evidence>
<keyword evidence="2" id="KW-1185">Reference proteome</keyword>
<organism evidence="1 2">
    <name type="scientific">Diacronema lutheri</name>
    <name type="common">Unicellular marine alga</name>
    <name type="synonym">Monochrysis lutheri</name>
    <dbReference type="NCBI Taxonomy" id="2081491"/>
    <lineage>
        <taxon>Eukaryota</taxon>
        <taxon>Haptista</taxon>
        <taxon>Haptophyta</taxon>
        <taxon>Pavlovophyceae</taxon>
        <taxon>Pavlovales</taxon>
        <taxon>Pavlovaceae</taxon>
        <taxon>Diacronema</taxon>
    </lineage>
</organism>
<reference evidence="1" key="1">
    <citation type="submission" date="2021-05" db="EMBL/GenBank/DDBJ databases">
        <title>The genome of the haptophyte Pavlova lutheri (Diacronema luteri, Pavlovales) - a model for lipid biosynthesis in eukaryotic algae.</title>
        <authorList>
            <person name="Hulatt C.J."/>
            <person name="Posewitz M.C."/>
        </authorList>
    </citation>
    <scope>NUCLEOTIDE SEQUENCE</scope>
    <source>
        <strain evidence="1">NIVA-4/92</strain>
    </source>
</reference>
<name>A0A8J6CB91_DIALT</name>
<evidence type="ECO:0000313" key="2">
    <source>
        <dbReference type="Proteomes" id="UP000751190"/>
    </source>
</evidence>